<dbReference type="PROSITE" id="PS50112">
    <property type="entry name" value="PAS"/>
    <property type="match status" value="1"/>
</dbReference>
<dbReference type="CDD" id="cd00130">
    <property type="entry name" value="PAS"/>
    <property type="match status" value="1"/>
</dbReference>
<dbReference type="PRINTS" id="PR00344">
    <property type="entry name" value="BCTRLSENSOR"/>
</dbReference>
<dbReference type="InterPro" id="IPR011006">
    <property type="entry name" value="CheY-like_superfamily"/>
</dbReference>
<dbReference type="PROSITE" id="PS50109">
    <property type="entry name" value="HIS_KIN"/>
    <property type="match status" value="1"/>
</dbReference>
<evidence type="ECO:0000313" key="15">
    <source>
        <dbReference type="EMBL" id="CUM86786.1"/>
    </source>
</evidence>
<protein>
    <recommendedName>
        <fullName evidence="9">Circadian input-output histidine kinase CikA</fullName>
        <ecNumber evidence="3">2.7.13.3</ecNumber>
    </recommendedName>
    <alternativeName>
        <fullName evidence="4">Stage 0 sporulation protein A homolog</fullName>
    </alternativeName>
</protein>
<evidence type="ECO:0000256" key="11">
    <source>
        <dbReference type="SAM" id="Phobius"/>
    </source>
</evidence>
<keyword evidence="6 15" id="KW-0418">Kinase</keyword>
<accession>A0A173S9U7</accession>
<dbReference type="InterPro" id="IPR005467">
    <property type="entry name" value="His_kinase_dom"/>
</dbReference>
<dbReference type="Gene3D" id="3.30.450.20">
    <property type="entry name" value="PAS domain"/>
    <property type="match status" value="2"/>
</dbReference>
<dbReference type="SMART" id="SM00448">
    <property type="entry name" value="REC"/>
    <property type="match status" value="2"/>
</dbReference>
<dbReference type="GO" id="GO:0000155">
    <property type="term" value="F:phosphorelay sensor kinase activity"/>
    <property type="evidence" value="ECO:0007669"/>
    <property type="project" value="InterPro"/>
</dbReference>
<dbReference type="Gene3D" id="3.30.565.10">
    <property type="entry name" value="Histidine kinase-like ATPase, C-terminal domain"/>
    <property type="match status" value="1"/>
</dbReference>
<dbReference type="EMBL" id="CYYC01000006">
    <property type="protein sequence ID" value="CUM86786.1"/>
    <property type="molecule type" value="Genomic_DNA"/>
</dbReference>
<keyword evidence="11" id="KW-0812">Transmembrane</keyword>
<dbReference type="AlphaFoldDB" id="A0A173S9U7"/>
<feature type="modified residue" description="4-aspartylphosphate" evidence="10">
    <location>
        <position position="912"/>
    </location>
</feature>
<dbReference type="Gene3D" id="1.10.287.130">
    <property type="match status" value="1"/>
</dbReference>
<evidence type="ECO:0000259" key="14">
    <source>
        <dbReference type="PROSITE" id="PS50112"/>
    </source>
</evidence>
<evidence type="ECO:0000259" key="13">
    <source>
        <dbReference type="PROSITE" id="PS50110"/>
    </source>
</evidence>
<dbReference type="Pfam" id="PF00512">
    <property type="entry name" value="HisKA"/>
    <property type="match status" value="1"/>
</dbReference>
<dbReference type="InterPro" id="IPR003661">
    <property type="entry name" value="HisK_dim/P_dom"/>
</dbReference>
<feature type="domain" description="PAS" evidence="14">
    <location>
        <begin position="333"/>
        <end position="405"/>
    </location>
</feature>
<dbReference type="SMART" id="SM00387">
    <property type="entry name" value="HATPase_c"/>
    <property type="match status" value="1"/>
</dbReference>
<feature type="domain" description="Histidine kinase" evidence="12">
    <location>
        <begin position="477"/>
        <end position="701"/>
    </location>
</feature>
<dbReference type="SUPFAM" id="SSF47384">
    <property type="entry name" value="Homodimeric domain of signal transducing histidine kinase"/>
    <property type="match status" value="1"/>
</dbReference>
<dbReference type="Gene3D" id="3.40.50.2300">
    <property type="match status" value="2"/>
</dbReference>
<comment type="catalytic activity">
    <reaction evidence="1">
        <text>ATP + protein L-histidine = ADP + protein N-phospho-L-histidine.</text>
        <dbReference type="EC" id="2.7.13.3"/>
    </reaction>
</comment>
<comment type="function">
    <text evidence="8">May play the central regulatory role in sporulation. It may be an element of the effector pathway responsible for the activation of sporulation genes in response to nutritional stress. Spo0A may act in concert with spo0H (a sigma factor) to control the expression of some genes that are critical to the sporulation process.</text>
</comment>
<keyword evidence="11" id="KW-1133">Transmembrane helix</keyword>
<keyword evidence="11" id="KW-0472">Membrane</keyword>
<evidence type="ECO:0000256" key="1">
    <source>
        <dbReference type="ARBA" id="ARBA00000085"/>
    </source>
</evidence>
<dbReference type="Pfam" id="PF02518">
    <property type="entry name" value="HATPase_c"/>
    <property type="match status" value="1"/>
</dbReference>
<keyword evidence="5 10" id="KW-0597">Phosphoprotein</keyword>
<keyword evidence="7" id="KW-0902">Two-component regulatory system</keyword>
<evidence type="ECO:0000256" key="6">
    <source>
        <dbReference type="ARBA" id="ARBA00022777"/>
    </source>
</evidence>
<dbReference type="PANTHER" id="PTHR45339:SF1">
    <property type="entry name" value="HYBRID SIGNAL TRANSDUCTION HISTIDINE KINASE J"/>
    <property type="match status" value="1"/>
</dbReference>
<dbReference type="SUPFAM" id="SSF52172">
    <property type="entry name" value="CheY-like"/>
    <property type="match status" value="2"/>
</dbReference>
<sequence length="983" mass="110918">MGIKNHNTKREKTVMRKRLRIAVFIAVSLGIVLIVFRYFGFVSKTIYEESVSHLTEVFHQSDNMLRELTDKNLNYLHMWGENLQDISNEDEIRNYIKKAQEDAGFLDFFFLSADGNYKMATGETGYLGLQENIEDEIRQGNDVIANAAVPGKSQLLVFATAKAHGIYQGFEYDAIAIAYENSDIVDVLDISAFDGNAQSFVVHPDGRVVVDHSSEAWGNVYNFFGVLREHSDMSEKEINELSEKFKARRTDAMLLNLDGRNYYLVYEKSDIQDWMFLGLVQADIVNASMNSLQRSTILLVGAVVLCIAALLISFIIQKGRINLRKKDTEILYRDELFQKLSMNVDDVFLMLDAKTYQADYVSPNAEKLLGITVEQIRKDICILGKLHPEEQEDSEKNYMEKIQVHEQREWDFEYVHLKTGEKRWFHNIVMGSEVNGKRKYILVMSDRTSDWKMNQALSEAVHAAETANQAKSTFLSNMSHDIRTPMNAIIGFTTLAVSNIDNQERVQDYLGKILSSSNHLLSLINDILDMSRIESGKIHLEETEVSLSDVLHDLKTIISGQIHAKQLELYMDVMDVTNEDVYCDKTRLNQVLLNLLSNAVKFTPAGGTVSVRLKQYPKAVKGSKLYEIRVKDTGIGMSQEFVQKIFSPFERERTSTVSRTQGTGLGMAITKNIVDMMGGTIEVQTEQGKGTEFIVCLPLRIQSERQRIEKIAELEGLKALVVDDDFNTCDSVTKMLVRVGMRSEWTLSGKEAVLRARQSMELGDAFHAYIIDWRLPDMNGIEVTRQIRSLGDDTPIIILTAYDWSDIEAEARAAGVTAFCAKPLFMSDIRDTLMTAIGQSQAEVEDSILPEAGSDFRGRCILLVEDNELNSEIAVEILKEYGFLVDTAENGAEAVEKVKNSTPGKYDLVLMDVQMPVMNGYEATRQIRALDDPALSGITILAMTANAFDEDRKKALEYGMDGFLSKPIVIEELISTLHNNLLD</sequence>
<dbReference type="RefSeq" id="WP_055182469.1">
    <property type="nucleotide sequence ID" value="NZ_CYYC01000006.1"/>
</dbReference>
<evidence type="ECO:0000256" key="9">
    <source>
        <dbReference type="ARBA" id="ARBA00074306"/>
    </source>
</evidence>
<reference evidence="15 16" key="1">
    <citation type="submission" date="2015-09" db="EMBL/GenBank/DDBJ databases">
        <authorList>
            <consortium name="Pathogen Informatics"/>
        </authorList>
    </citation>
    <scope>NUCLEOTIDE SEQUENCE [LARGE SCALE GENOMIC DNA]</scope>
    <source>
        <strain evidence="15 16">2789STDY5834966</strain>
    </source>
</reference>
<evidence type="ECO:0000256" key="8">
    <source>
        <dbReference type="ARBA" id="ARBA00024867"/>
    </source>
</evidence>
<feature type="transmembrane region" description="Helical" evidence="11">
    <location>
        <begin position="21"/>
        <end position="40"/>
    </location>
</feature>
<organism evidence="15 16">
    <name type="scientific">Anaerobutyricum hallii</name>
    <dbReference type="NCBI Taxonomy" id="39488"/>
    <lineage>
        <taxon>Bacteria</taxon>
        <taxon>Bacillati</taxon>
        <taxon>Bacillota</taxon>
        <taxon>Clostridia</taxon>
        <taxon>Lachnospirales</taxon>
        <taxon>Lachnospiraceae</taxon>
        <taxon>Anaerobutyricum</taxon>
    </lineage>
</organism>
<gene>
    <name evidence="15" type="primary">luxQ_1</name>
    <name evidence="15" type="ORF">ERS852578_00760</name>
</gene>
<dbReference type="InterPro" id="IPR003594">
    <property type="entry name" value="HATPase_dom"/>
</dbReference>
<dbReference type="InterPro" id="IPR000014">
    <property type="entry name" value="PAS"/>
</dbReference>
<dbReference type="InterPro" id="IPR035965">
    <property type="entry name" value="PAS-like_dom_sf"/>
</dbReference>
<feature type="modified residue" description="4-aspartylphosphate" evidence="10">
    <location>
        <position position="772"/>
    </location>
</feature>
<dbReference type="PANTHER" id="PTHR45339">
    <property type="entry name" value="HYBRID SIGNAL TRANSDUCTION HISTIDINE KINASE J"/>
    <property type="match status" value="1"/>
</dbReference>
<dbReference type="SUPFAM" id="SSF55874">
    <property type="entry name" value="ATPase domain of HSP90 chaperone/DNA topoisomerase II/histidine kinase"/>
    <property type="match status" value="1"/>
</dbReference>
<evidence type="ECO:0000256" key="4">
    <source>
        <dbReference type="ARBA" id="ARBA00018672"/>
    </source>
</evidence>
<dbReference type="InterPro" id="IPR036890">
    <property type="entry name" value="HATPase_C_sf"/>
</dbReference>
<dbReference type="OrthoDB" id="9803190at2"/>
<feature type="domain" description="Response regulatory" evidence="13">
    <location>
        <begin position="860"/>
        <end position="981"/>
    </location>
</feature>
<evidence type="ECO:0000256" key="3">
    <source>
        <dbReference type="ARBA" id="ARBA00012438"/>
    </source>
</evidence>
<evidence type="ECO:0000313" key="16">
    <source>
        <dbReference type="Proteomes" id="UP000095390"/>
    </source>
</evidence>
<dbReference type="FunFam" id="3.30.565.10:FF:000010">
    <property type="entry name" value="Sensor histidine kinase RcsC"/>
    <property type="match status" value="1"/>
</dbReference>
<dbReference type="CDD" id="cd17546">
    <property type="entry name" value="REC_hyHK_CKI1_RcsC-like"/>
    <property type="match status" value="2"/>
</dbReference>
<dbReference type="InterPro" id="IPR004358">
    <property type="entry name" value="Sig_transdc_His_kin-like_C"/>
</dbReference>
<dbReference type="InterPro" id="IPR036097">
    <property type="entry name" value="HisK_dim/P_sf"/>
</dbReference>
<evidence type="ECO:0000259" key="12">
    <source>
        <dbReference type="PROSITE" id="PS50109"/>
    </source>
</evidence>
<dbReference type="EC" id="2.7.13.3" evidence="3"/>
<proteinExistence type="inferred from homology"/>
<feature type="transmembrane region" description="Helical" evidence="11">
    <location>
        <begin position="297"/>
        <end position="316"/>
    </location>
</feature>
<dbReference type="Pfam" id="PF00072">
    <property type="entry name" value="Response_reg"/>
    <property type="match status" value="2"/>
</dbReference>
<dbReference type="SUPFAM" id="SSF55785">
    <property type="entry name" value="PYP-like sensor domain (PAS domain)"/>
    <property type="match status" value="1"/>
</dbReference>
<dbReference type="SMART" id="SM00388">
    <property type="entry name" value="HisKA"/>
    <property type="match status" value="1"/>
</dbReference>
<dbReference type="Proteomes" id="UP000095390">
    <property type="component" value="Unassembled WGS sequence"/>
</dbReference>
<dbReference type="CDD" id="cd16922">
    <property type="entry name" value="HATPase_EvgS-ArcB-TorS-like"/>
    <property type="match status" value="1"/>
</dbReference>
<feature type="domain" description="Response regulatory" evidence="13">
    <location>
        <begin position="718"/>
        <end position="837"/>
    </location>
</feature>
<evidence type="ECO:0000256" key="7">
    <source>
        <dbReference type="ARBA" id="ARBA00023012"/>
    </source>
</evidence>
<dbReference type="CDD" id="cd00082">
    <property type="entry name" value="HisKA"/>
    <property type="match status" value="1"/>
</dbReference>
<evidence type="ECO:0000256" key="2">
    <source>
        <dbReference type="ARBA" id="ARBA00006402"/>
    </source>
</evidence>
<dbReference type="InterPro" id="IPR001789">
    <property type="entry name" value="Sig_transdc_resp-reg_receiver"/>
</dbReference>
<evidence type="ECO:0000256" key="5">
    <source>
        <dbReference type="ARBA" id="ARBA00022553"/>
    </source>
</evidence>
<dbReference type="PROSITE" id="PS50110">
    <property type="entry name" value="RESPONSE_REGULATORY"/>
    <property type="match status" value="2"/>
</dbReference>
<name>A0A173S9U7_9FIRM</name>
<keyword evidence="15" id="KW-0808">Transferase</keyword>
<evidence type="ECO:0000256" key="10">
    <source>
        <dbReference type="PROSITE-ProRule" id="PRU00169"/>
    </source>
</evidence>
<comment type="similarity">
    <text evidence="2">In the N-terminal section; belongs to the phytochrome family.</text>
</comment>